<dbReference type="Pfam" id="PF24931">
    <property type="entry name" value="ACT_ACR9_3rd"/>
    <property type="match status" value="1"/>
</dbReference>
<dbReference type="InterPro" id="IPR002912">
    <property type="entry name" value="ACT_dom"/>
</dbReference>
<dbReference type="Pfam" id="PF24914">
    <property type="entry name" value="ACR10_N"/>
    <property type="match status" value="1"/>
</dbReference>
<protein>
    <recommendedName>
        <fullName evidence="1">ACT domain-containing protein</fullName>
    </recommendedName>
</protein>
<dbReference type="Pfam" id="PF24926">
    <property type="entry name" value="ACT_ACR9_C"/>
    <property type="match status" value="1"/>
</dbReference>
<dbReference type="AlphaFoldDB" id="A0AA88CPB2"/>
<dbReference type="InterPro" id="IPR045865">
    <property type="entry name" value="ACT-like_dom_sf"/>
</dbReference>
<dbReference type="EMBL" id="BTGU01000001">
    <property type="protein sequence ID" value="GMN24282.1"/>
    <property type="molecule type" value="Genomic_DNA"/>
</dbReference>
<dbReference type="PANTHER" id="PTHR48146:SF2">
    <property type="entry name" value="K-STIMULATED PYROPHOSPHATE-ENERGIZED SODIUM PUMP PROTEIN"/>
    <property type="match status" value="1"/>
</dbReference>
<dbReference type="PANTHER" id="PTHR48146">
    <property type="entry name" value="K-STIMULATED PYROPHOSPHATE-ENERGIZED SODIUM PUMP PROTEIN"/>
    <property type="match status" value="1"/>
</dbReference>
<gene>
    <name evidence="2" type="ORF">TIFTF001_000491</name>
</gene>
<keyword evidence="3" id="KW-1185">Reference proteome</keyword>
<evidence type="ECO:0000259" key="1">
    <source>
        <dbReference type="PROSITE" id="PS51671"/>
    </source>
</evidence>
<name>A0AA88CPB2_FICCA</name>
<comment type="caution">
    <text evidence="2">The sequence shown here is derived from an EMBL/GenBank/DDBJ whole genome shotgun (WGS) entry which is preliminary data.</text>
</comment>
<dbReference type="InterPro" id="IPR056816">
    <property type="entry name" value="ACR2/9/10_N"/>
</dbReference>
<accession>A0AA88CPB2</accession>
<dbReference type="Pfam" id="PF01842">
    <property type="entry name" value="ACT"/>
    <property type="match status" value="1"/>
</dbReference>
<evidence type="ECO:0000313" key="2">
    <source>
        <dbReference type="EMBL" id="GMN24282.1"/>
    </source>
</evidence>
<reference evidence="2" key="1">
    <citation type="submission" date="2023-07" db="EMBL/GenBank/DDBJ databases">
        <title>draft genome sequence of fig (Ficus carica).</title>
        <authorList>
            <person name="Takahashi T."/>
            <person name="Nishimura K."/>
        </authorList>
    </citation>
    <scope>NUCLEOTIDE SEQUENCE</scope>
</reference>
<feature type="domain" description="ACT" evidence="1">
    <location>
        <begin position="111"/>
        <end position="194"/>
    </location>
</feature>
<organism evidence="2 3">
    <name type="scientific">Ficus carica</name>
    <name type="common">Common fig</name>
    <dbReference type="NCBI Taxonomy" id="3494"/>
    <lineage>
        <taxon>Eukaryota</taxon>
        <taxon>Viridiplantae</taxon>
        <taxon>Streptophyta</taxon>
        <taxon>Embryophyta</taxon>
        <taxon>Tracheophyta</taxon>
        <taxon>Spermatophyta</taxon>
        <taxon>Magnoliopsida</taxon>
        <taxon>eudicotyledons</taxon>
        <taxon>Gunneridae</taxon>
        <taxon>Pentapetalae</taxon>
        <taxon>rosids</taxon>
        <taxon>fabids</taxon>
        <taxon>Rosales</taxon>
        <taxon>Moraceae</taxon>
        <taxon>Ficeae</taxon>
        <taxon>Ficus</taxon>
    </lineage>
</organism>
<dbReference type="Proteomes" id="UP001187192">
    <property type="component" value="Unassembled WGS sequence"/>
</dbReference>
<sequence length="799" mass="90091">MGVPSDDVVLIQKGQTPGEPSVVTVNCPDKTGLGCDICSIILDFGLYITKGDISTDGIWCYIVLWVVPHSSSVIVKWSSLKNRLFSVCPSCSPSFFLYEQSTVSSSSPVYLLKFFSLDRRGLLHDVTQILSELELTIQRVKITTTPDDRVLDLFFVTDNRELLHTEERQNETLEQLHAVLGDSCITCELQLAGPEYERHQGFTSLSPAVAEELFTCELSDKEIHSQALSPDMTKLKKANVTVDNSLSPAHTLLQVHCADHKGLLYDVMRTLKDCNIQIAYGRFSPNAKGYRDLDLFIQQKDGKKIVDLEKQDVLCSRLKIDMLHPLRVIIANRGPDAELLVANPVELSGKGRPRVFYDVTLALKTLGICIFSAEIGRHLASGREWEVYRFLLEESSRFLLSSTGARNQIVDRARRTLMGCSVVKRASREAENNGKATETLLASGGSKSWALDEKVVTTMPKASSTPRSSAYLNALSQEIHKKLQKALVSQSQRLNLQELFADIALEVDDRAKDIILSREEDLISPADDGVDGPLCFYDVLADYYVRVPESGKPILDLIVQLWSQSFASHIFTLLFHKWGKQGQCLCFHFEVTVAKAYDTELFEVELDNSEVLLRYSSALVQGATNVFWPSESEISIFYFQVDKLDSFLKQIPAFPNAFLVGGPADFFVIELADQLQKLKIEPVLLHYLSQMKLLQGLELRMTTSTRLKSCLYSFTSPGGPMYPTRAVRHAAWDALDFLFPVGRYPRHLISLFFRLLYPWYWPSSCWNFTMSCIKAILYSLLGLVFSCWEKLIKPKRHYS</sequence>
<dbReference type="SUPFAM" id="SSF55021">
    <property type="entry name" value="ACT-like"/>
    <property type="match status" value="2"/>
</dbReference>
<dbReference type="InterPro" id="IPR056805">
    <property type="entry name" value="ACT_ACR9/10_C"/>
</dbReference>
<dbReference type="PROSITE" id="PS51671">
    <property type="entry name" value="ACT"/>
    <property type="match status" value="1"/>
</dbReference>
<proteinExistence type="predicted"/>
<evidence type="ECO:0000313" key="3">
    <source>
        <dbReference type="Proteomes" id="UP001187192"/>
    </source>
</evidence>